<evidence type="ECO:0000256" key="10">
    <source>
        <dbReference type="ARBA" id="ARBA00023242"/>
    </source>
</evidence>
<dbReference type="SUPFAM" id="SSF57903">
    <property type="entry name" value="FYVE/PHD zinc finger"/>
    <property type="match status" value="1"/>
</dbReference>
<evidence type="ECO:0000256" key="3">
    <source>
        <dbReference type="ARBA" id="ARBA00022604"/>
    </source>
</evidence>
<keyword evidence="10 14" id="KW-0539">Nucleus</keyword>
<comment type="similarity">
    <text evidence="2 14">Belongs to the ING family.</text>
</comment>
<feature type="site" description="Histone H3K4me3 binding" evidence="11">
    <location>
        <position position="381"/>
    </location>
</feature>
<feature type="binding site" evidence="12">
    <location>
        <position position="411"/>
    </location>
    <ligand>
        <name>Zn(2+)</name>
        <dbReference type="ChEBI" id="CHEBI:29105"/>
        <label>2</label>
    </ligand>
</feature>
<feature type="binding site" evidence="12">
    <location>
        <position position="414"/>
    </location>
    <ligand>
        <name>Zn(2+)</name>
        <dbReference type="ChEBI" id="CHEBI:29105"/>
        <label>2</label>
    </ligand>
</feature>
<dbReference type="InterPro" id="IPR019787">
    <property type="entry name" value="Znf_PHD-finger"/>
</dbReference>
<evidence type="ECO:0000313" key="18">
    <source>
        <dbReference type="Proteomes" id="UP000078492"/>
    </source>
</evidence>
<dbReference type="SMART" id="SM00249">
    <property type="entry name" value="PHD"/>
    <property type="match status" value="1"/>
</dbReference>
<keyword evidence="8" id="KW-0805">Transcription regulation</keyword>
<dbReference type="GO" id="GO:0005634">
    <property type="term" value="C:nucleus"/>
    <property type="evidence" value="ECO:0007669"/>
    <property type="project" value="UniProtKB-SubCell"/>
</dbReference>
<evidence type="ECO:0000256" key="6">
    <source>
        <dbReference type="ARBA" id="ARBA00022833"/>
    </source>
</evidence>
<feature type="site" description="Histone H3K4me3 binding" evidence="11">
    <location>
        <position position="393"/>
    </location>
</feature>
<feature type="binding site" evidence="12">
    <location>
        <position position="395"/>
    </location>
    <ligand>
        <name>Zn(2+)</name>
        <dbReference type="ChEBI" id="CHEBI:29105"/>
        <label>1</label>
    </ligand>
</feature>
<keyword evidence="7 14" id="KW-0156">Chromatin regulator</keyword>
<dbReference type="InterPro" id="IPR019786">
    <property type="entry name" value="Zinc_finger_PHD-type_CS"/>
</dbReference>
<keyword evidence="6 12" id="KW-0862">Zinc</keyword>
<proteinExistence type="inferred from homology"/>
<keyword evidence="4 12" id="KW-0479">Metal-binding</keyword>
<evidence type="ECO:0000256" key="4">
    <source>
        <dbReference type="ARBA" id="ARBA00022723"/>
    </source>
</evidence>
<comment type="subcellular location">
    <subcellularLocation>
        <location evidence="1 14">Nucleus</location>
    </subcellularLocation>
</comment>
<evidence type="ECO:0000256" key="15">
    <source>
        <dbReference type="SAM" id="MobiDB-lite"/>
    </source>
</evidence>
<feature type="binding site" evidence="12">
    <location>
        <position position="373"/>
    </location>
    <ligand>
        <name>Zn(2+)</name>
        <dbReference type="ChEBI" id="CHEBI:29105"/>
        <label>1</label>
    </ligand>
</feature>
<dbReference type="Gene3D" id="3.30.40.10">
    <property type="entry name" value="Zinc/RING finger domain, C3HC4 (zinc finger)"/>
    <property type="match status" value="1"/>
</dbReference>
<dbReference type="InterPro" id="IPR042020">
    <property type="entry name" value="ING3_PHD"/>
</dbReference>
<evidence type="ECO:0000259" key="16">
    <source>
        <dbReference type="PROSITE" id="PS50016"/>
    </source>
</evidence>
<keyword evidence="3" id="KW-0341">Growth regulation</keyword>
<feature type="region of interest" description="Disordered" evidence="15">
    <location>
        <begin position="141"/>
        <end position="212"/>
    </location>
</feature>
<dbReference type="GO" id="GO:0035267">
    <property type="term" value="C:NuA4 histone acetyltransferase complex"/>
    <property type="evidence" value="ECO:0007669"/>
    <property type="project" value="TreeGrafter"/>
</dbReference>
<dbReference type="InterPro" id="IPR001965">
    <property type="entry name" value="Znf_PHD"/>
</dbReference>
<dbReference type="FunFam" id="3.30.40.10:FF:000103">
    <property type="entry name" value="Inhibitor of growth protein"/>
    <property type="match status" value="1"/>
</dbReference>
<evidence type="ECO:0000313" key="17">
    <source>
        <dbReference type="EMBL" id="KYN27617.1"/>
    </source>
</evidence>
<dbReference type="EMBL" id="KQ978899">
    <property type="protein sequence ID" value="KYN27617.1"/>
    <property type="molecule type" value="Genomic_DNA"/>
</dbReference>
<dbReference type="STRING" id="471704.A0A151JNB1"/>
<dbReference type="Pfam" id="PF12998">
    <property type="entry name" value="ING"/>
    <property type="match status" value="1"/>
</dbReference>
<protein>
    <recommendedName>
        <fullName evidence="14">Inhibitor of growth protein</fullName>
    </recommendedName>
</protein>
<evidence type="ECO:0000256" key="7">
    <source>
        <dbReference type="ARBA" id="ARBA00022853"/>
    </source>
</evidence>
<dbReference type="PROSITE" id="PS50016">
    <property type="entry name" value="ZF_PHD_2"/>
    <property type="match status" value="1"/>
</dbReference>
<feature type="binding site" evidence="12">
    <location>
        <position position="389"/>
    </location>
    <ligand>
        <name>Zn(2+)</name>
        <dbReference type="ChEBI" id="CHEBI:29105"/>
        <label>2</label>
    </ligand>
</feature>
<evidence type="ECO:0000256" key="1">
    <source>
        <dbReference type="ARBA" id="ARBA00004123"/>
    </source>
</evidence>
<gene>
    <name evidence="17" type="ORF">ALC57_03016</name>
</gene>
<feature type="binding site" evidence="12">
    <location>
        <position position="398"/>
    </location>
    <ligand>
        <name>Zn(2+)</name>
        <dbReference type="ChEBI" id="CHEBI:29105"/>
        <label>1</label>
    </ligand>
</feature>
<dbReference type="CDD" id="cd15585">
    <property type="entry name" value="PHD_ING3"/>
    <property type="match status" value="1"/>
</dbReference>
<dbReference type="GO" id="GO:0008270">
    <property type="term" value="F:zinc ion binding"/>
    <property type="evidence" value="ECO:0007669"/>
    <property type="project" value="UniProtKB-KW"/>
</dbReference>
<organism evidence="17 18">
    <name type="scientific">Trachymyrmex cornetzi</name>
    <dbReference type="NCBI Taxonomy" id="471704"/>
    <lineage>
        <taxon>Eukaryota</taxon>
        <taxon>Metazoa</taxon>
        <taxon>Ecdysozoa</taxon>
        <taxon>Arthropoda</taxon>
        <taxon>Hexapoda</taxon>
        <taxon>Insecta</taxon>
        <taxon>Pterygota</taxon>
        <taxon>Neoptera</taxon>
        <taxon>Endopterygota</taxon>
        <taxon>Hymenoptera</taxon>
        <taxon>Apocrita</taxon>
        <taxon>Aculeata</taxon>
        <taxon>Formicoidea</taxon>
        <taxon>Formicidae</taxon>
        <taxon>Myrmicinae</taxon>
        <taxon>Trachymyrmex</taxon>
    </lineage>
</organism>
<comment type="domain">
    <text evidence="14">The PHD-type zinc finger mediates the binding to H3K4me3.</text>
</comment>
<dbReference type="InterPro" id="IPR011011">
    <property type="entry name" value="Znf_FYVE_PHD"/>
</dbReference>
<keyword evidence="9" id="KW-0804">Transcription</keyword>
<evidence type="ECO:0000256" key="2">
    <source>
        <dbReference type="ARBA" id="ARBA00010210"/>
    </source>
</evidence>
<feature type="site" description="Histone H3K4me3 binding" evidence="11">
    <location>
        <position position="370"/>
    </location>
</feature>
<reference evidence="17 18" key="1">
    <citation type="submission" date="2015-09" db="EMBL/GenBank/DDBJ databases">
        <title>Trachymyrmex cornetzi WGS genome.</title>
        <authorList>
            <person name="Nygaard S."/>
            <person name="Hu H."/>
            <person name="Boomsma J."/>
            <person name="Zhang G."/>
        </authorList>
    </citation>
    <scope>NUCLEOTIDE SEQUENCE [LARGE SCALE GENOMIC DNA]</scope>
    <source>
        <strain evidence="17">Tcor2-1</strain>
        <tissue evidence="17">Whole body</tissue>
    </source>
</reference>
<evidence type="ECO:0000256" key="14">
    <source>
        <dbReference type="RuleBase" id="RU361213"/>
    </source>
</evidence>
<dbReference type="GO" id="GO:0006325">
    <property type="term" value="P:chromatin organization"/>
    <property type="evidence" value="ECO:0007669"/>
    <property type="project" value="UniProtKB-KW"/>
</dbReference>
<feature type="compositionally biased region" description="Polar residues" evidence="15">
    <location>
        <begin position="200"/>
        <end position="212"/>
    </location>
</feature>
<sequence length="426" mass="47417">MANNPKPRLLRTSLIVRRGKMLYLEDYVEMIEHLPQELRDRFTEMREMDLGVQNSMDSLEKKVKTFFSNAKKMKPSEKEAEYEAIRKEYYKTLEDADEKVHLANQMYDLVDRYLRRLDQELHKFKMELEADNKGITEILEKRSLELDQPPTNSSQKENRYSFTPSRTRDNHSHSRSEKRRDSNASSTSVEKRLVIEKLPATTSLPESRPASANSAPIIATNSVTPAPAAIANSVGSVCYNLGHIGAGGNAIAAAASQAIAATQSMQQGRRSASLKASYEAINTGGVHAAEFSRELAGAAQTAIAAIQETTKKHKNFAITNSRKVTATVPSSSVIAATVQQPVSPPVVTTTTQVVDPDNPDWTYDPNEPRYCICNQVSYGDMVACDNSDCPFEWFHYPCVGITAPPKGKWYCPQCTSSMKRRGGRKN</sequence>
<dbReference type="CDD" id="cd16858">
    <property type="entry name" value="ING_ING3_Yng2p"/>
    <property type="match status" value="1"/>
</dbReference>
<feature type="binding site" evidence="12">
    <location>
        <position position="371"/>
    </location>
    <ligand>
        <name>Zn(2+)</name>
        <dbReference type="ChEBI" id="CHEBI:29105"/>
        <label>1</label>
    </ligand>
</feature>
<evidence type="ECO:0000256" key="13">
    <source>
        <dbReference type="PROSITE-ProRule" id="PRU00146"/>
    </source>
</evidence>
<evidence type="ECO:0000256" key="8">
    <source>
        <dbReference type="ARBA" id="ARBA00023015"/>
    </source>
</evidence>
<comment type="function">
    <text evidence="14">Component of an histone acetyltransferase complex.</text>
</comment>
<dbReference type="PANTHER" id="PTHR10333:SF103">
    <property type="entry name" value="INHIBITOR OF GROWTH PROTEIN 3"/>
    <property type="match status" value="1"/>
</dbReference>
<feature type="site" description="Histone H3K4me3 binding" evidence="11">
    <location>
        <position position="385"/>
    </location>
</feature>
<evidence type="ECO:0000256" key="5">
    <source>
        <dbReference type="ARBA" id="ARBA00022771"/>
    </source>
</evidence>
<evidence type="ECO:0000256" key="9">
    <source>
        <dbReference type="ARBA" id="ARBA00023163"/>
    </source>
</evidence>
<dbReference type="InterPro" id="IPR028651">
    <property type="entry name" value="ING_fam"/>
</dbReference>
<dbReference type="Gene3D" id="6.10.140.1740">
    <property type="match status" value="1"/>
</dbReference>
<feature type="binding site" evidence="12">
    <location>
        <position position="384"/>
    </location>
    <ligand>
        <name>Zn(2+)</name>
        <dbReference type="ChEBI" id="CHEBI:29105"/>
        <label>2</label>
    </ligand>
</feature>
<keyword evidence="5 13" id="KW-0863">Zinc-finger</keyword>
<keyword evidence="18" id="KW-1185">Reference proteome</keyword>
<feature type="compositionally biased region" description="Basic and acidic residues" evidence="15">
    <location>
        <begin position="166"/>
        <end position="182"/>
    </location>
</feature>
<dbReference type="SMART" id="SM01408">
    <property type="entry name" value="ING"/>
    <property type="match status" value="1"/>
</dbReference>
<dbReference type="Proteomes" id="UP000078492">
    <property type="component" value="Unassembled WGS sequence"/>
</dbReference>
<feature type="compositionally biased region" description="Polar residues" evidence="15">
    <location>
        <begin position="149"/>
        <end position="165"/>
    </location>
</feature>
<evidence type="ECO:0000256" key="11">
    <source>
        <dbReference type="PIRSR" id="PIRSR628651-50"/>
    </source>
</evidence>
<dbReference type="PROSITE" id="PS01359">
    <property type="entry name" value="ZF_PHD_1"/>
    <property type="match status" value="1"/>
</dbReference>
<dbReference type="InterPro" id="IPR013083">
    <property type="entry name" value="Znf_RING/FYVE/PHD"/>
</dbReference>
<dbReference type="AlphaFoldDB" id="A0A151JNB1"/>
<comment type="subunit">
    <text evidence="14">Component of an histone acetyltransferase complex. Interacts with H3K4me3 and to a lesser extent with H3K4me2.</text>
</comment>
<dbReference type="PANTHER" id="PTHR10333">
    <property type="entry name" value="INHIBITOR OF GROWTH PROTEIN"/>
    <property type="match status" value="1"/>
</dbReference>
<feature type="domain" description="PHD-type" evidence="16">
    <location>
        <begin position="368"/>
        <end position="417"/>
    </location>
</feature>
<evidence type="ECO:0000256" key="12">
    <source>
        <dbReference type="PIRSR" id="PIRSR628651-51"/>
    </source>
</evidence>
<name>A0A151JNB1_9HYME</name>
<accession>A0A151JNB1</accession>
<dbReference type="InterPro" id="IPR024610">
    <property type="entry name" value="ING_N_histone-binding"/>
</dbReference>